<dbReference type="PANTHER" id="PTHR34618:SF1">
    <property type="entry name" value="SECRETED PROTEIN"/>
    <property type="match status" value="1"/>
</dbReference>
<comment type="caution">
    <text evidence="1">The sequence shown here is derived from an EMBL/GenBank/DDBJ whole genome shotgun (WGS) entry which is preliminary data.</text>
</comment>
<protein>
    <recommendedName>
        <fullName evidence="3">GEgh 16 protein</fullName>
    </recommendedName>
</protein>
<evidence type="ECO:0000313" key="1">
    <source>
        <dbReference type="EMBL" id="KAF8754178.1"/>
    </source>
</evidence>
<dbReference type="EMBL" id="JACYCF010000011">
    <property type="protein sequence ID" value="KAF8754178.1"/>
    <property type="molecule type" value="Genomic_DNA"/>
</dbReference>
<proteinExistence type="predicted"/>
<dbReference type="Proteomes" id="UP000614334">
    <property type="component" value="Unassembled WGS sequence"/>
</dbReference>
<evidence type="ECO:0000313" key="2">
    <source>
        <dbReference type="Proteomes" id="UP000614334"/>
    </source>
</evidence>
<dbReference type="InterPro" id="IPR021476">
    <property type="entry name" value="Egh16-like"/>
</dbReference>
<sequence>MSIEKRQTNVLSAHASGTCEVSHSIKQPFTLFLFLSTQRPHPSTHLLIHHVPKLSTALLILTAAASVSAHGALVAVTGSNGVNGQGFGVVDSTPRDGTRRNPFQTDTSIIRDKEIASGDAGPCGRTLAGGVNDMGAQMEAAASAGLPSAAEDGTVTMTIHQVNGDGAGPYECGVSADASGKSFAAMKVVTNVPGENSRSNAKAQDFALVAQMPAGTTCTGGPNGDACVVRCRNAARAGPFGGCTAVTNAQPAANAKREVTVAEAEAALAEDLERRSGVPEVTVAEAEAALAEDLERRSAPVNKKRYLKTRVAGARAGEWI</sequence>
<accession>A0A8H7I9X4</accession>
<name>A0A8H7I9X4_9AGAM</name>
<reference evidence="1" key="1">
    <citation type="submission" date="2020-09" db="EMBL/GenBank/DDBJ databases">
        <title>Comparative genome analyses of four rice-infecting Rhizoctonia solani isolates reveal extensive enrichment of homogalacturonan modification genes.</title>
        <authorList>
            <person name="Lee D.-Y."/>
            <person name="Jeon J."/>
            <person name="Kim K.-T."/>
            <person name="Cheong K."/>
            <person name="Song H."/>
            <person name="Choi G."/>
            <person name="Ko J."/>
            <person name="Opiyo S.O."/>
            <person name="Zuo S."/>
            <person name="Madhav S."/>
            <person name="Lee Y.-H."/>
            <person name="Wang G.-L."/>
        </authorList>
    </citation>
    <scope>NUCLEOTIDE SEQUENCE</scope>
    <source>
        <strain evidence="1">AG1-IA B2</strain>
    </source>
</reference>
<dbReference type="PANTHER" id="PTHR34618">
    <property type="entry name" value="SURFACE PROTEIN MAS1, PUTATIVE-RELATED"/>
    <property type="match status" value="1"/>
</dbReference>
<organism evidence="1 2">
    <name type="scientific">Rhizoctonia solani</name>
    <dbReference type="NCBI Taxonomy" id="456999"/>
    <lineage>
        <taxon>Eukaryota</taxon>
        <taxon>Fungi</taxon>
        <taxon>Dikarya</taxon>
        <taxon>Basidiomycota</taxon>
        <taxon>Agaricomycotina</taxon>
        <taxon>Agaricomycetes</taxon>
        <taxon>Cantharellales</taxon>
        <taxon>Ceratobasidiaceae</taxon>
        <taxon>Rhizoctonia</taxon>
    </lineage>
</organism>
<evidence type="ECO:0008006" key="3">
    <source>
        <dbReference type="Google" id="ProtNLM"/>
    </source>
</evidence>
<dbReference type="Pfam" id="PF11327">
    <property type="entry name" value="Egh16-like"/>
    <property type="match status" value="1"/>
</dbReference>
<gene>
    <name evidence="1" type="ORF">RHS01_06286</name>
</gene>
<dbReference type="AlphaFoldDB" id="A0A8H7I9X4"/>